<evidence type="ECO:0000313" key="3">
    <source>
        <dbReference type="Proteomes" id="UP000033647"/>
    </source>
</evidence>
<dbReference type="Proteomes" id="UP000033647">
    <property type="component" value="Unassembled WGS sequence"/>
</dbReference>
<keyword evidence="3" id="KW-1185">Reference proteome</keyword>
<evidence type="ECO:0000256" key="1">
    <source>
        <dbReference type="SAM" id="MobiDB-lite"/>
    </source>
</evidence>
<reference evidence="2 3" key="1">
    <citation type="submission" date="2015-03" db="EMBL/GenBank/DDBJ databases">
        <title>RNA-seq based gene annotation and comparative genomics of four Zymoseptoria species reveal species-specific pathogenicity related genes and transposable element activity.</title>
        <authorList>
            <person name="Grandaubert J."/>
            <person name="Bhattacharyya A."/>
            <person name="Stukenbrock E.H."/>
        </authorList>
    </citation>
    <scope>NUCLEOTIDE SEQUENCE [LARGE SCALE GENOMIC DNA]</scope>
    <source>
        <strain evidence="2 3">Zb18110</strain>
    </source>
</reference>
<dbReference type="EMBL" id="LAFY01000329">
    <property type="protein sequence ID" value="KJY00261.1"/>
    <property type="molecule type" value="Genomic_DNA"/>
</dbReference>
<accession>A0A0F4GVL0</accession>
<feature type="region of interest" description="Disordered" evidence="1">
    <location>
        <begin position="120"/>
        <end position="140"/>
    </location>
</feature>
<protein>
    <submittedName>
        <fullName evidence="2">Uncharacterized protein</fullName>
    </submittedName>
</protein>
<proteinExistence type="predicted"/>
<name>A0A0F4GVL0_9PEZI</name>
<organism evidence="2 3">
    <name type="scientific">Zymoseptoria brevis</name>
    <dbReference type="NCBI Taxonomy" id="1047168"/>
    <lineage>
        <taxon>Eukaryota</taxon>
        <taxon>Fungi</taxon>
        <taxon>Dikarya</taxon>
        <taxon>Ascomycota</taxon>
        <taxon>Pezizomycotina</taxon>
        <taxon>Dothideomycetes</taxon>
        <taxon>Dothideomycetidae</taxon>
        <taxon>Mycosphaerellales</taxon>
        <taxon>Mycosphaerellaceae</taxon>
        <taxon>Zymoseptoria</taxon>
    </lineage>
</organism>
<sequence length="372" mass="40905">MATANAPGAKNRPQKDRASVALAIKPGMPIISNADLDNPQFFDTDAENIPLAHNRYVLVATDRVKRLDGSEVYINIGARLTENLRAAFPPVFASDRGPLPLVDHTTIITSCVNGVMMEKPNASRPAADSRRIGQADHTSPAQSISIVDYIASDQPKAAPSTRASNGDSTPCLLLGLCPELRVTIWEYVYTADIDKDGTVDLLTARHPTTSLLLVCRSIQAEAKKLHSNFTASYWRNTEFAVNALDFNRPERELIQRLKPISDSILRHISHLTFRFVAIRKLYEPSMLPRPTGTATFMPGGGWPTSYLKGDFMILVGMGVVLPWNDEVTGDLRVLGGTNSAHSTLSAMRRGEICGIFGPATLREQLEWLWQNL</sequence>
<comment type="caution">
    <text evidence="2">The sequence shown here is derived from an EMBL/GenBank/DDBJ whole genome shotgun (WGS) entry which is preliminary data.</text>
</comment>
<dbReference type="AlphaFoldDB" id="A0A0F4GVL0"/>
<gene>
    <name evidence="2" type="ORF">TI39_contig337g00005</name>
</gene>
<evidence type="ECO:0000313" key="2">
    <source>
        <dbReference type="EMBL" id="KJY00261.1"/>
    </source>
</evidence>